<dbReference type="KEGG" id="kco:BWI95_03515"/>
<feature type="chain" id="PRO_5032283156" description="Lipoprotein" evidence="1">
    <location>
        <begin position="22"/>
        <end position="146"/>
    </location>
</feature>
<proteinExistence type="predicted"/>
<keyword evidence="1" id="KW-0732">Signal</keyword>
<dbReference type="Proteomes" id="UP000187148">
    <property type="component" value="Chromosome"/>
</dbReference>
<accession>A0A807LAE4</accession>
<evidence type="ECO:0000256" key="1">
    <source>
        <dbReference type="SAM" id="SignalP"/>
    </source>
</evidence>
<organism evidence="2 3">
    <name type="scientific">Kosakonia cowanii JCM 10956 = DSM 18146</name>
    <dbReference type="NCBI Taxonomy" id="1300165"/>
    <lineage>
        <taxon>Bacteria</taxon>
        <taxon>Pseudomonadati</taxon>
        <taxon>Pseudomonadota</taxon>
        <taxon>Gammaproteobacteria</taxon>
        <taxon>Enterobacterales</taxon>
        <taxon>Enterobacteriaceae</taxon>
        <taxon>Kosakonia</taxon>
    </lineage>
</organism>
<dbReference type="AlphaFoldDB" id="A0A807LAE4"/>
<protein>
    <recommendedName>
        <fullName evidence="4">Lipoprotein</fullName>
    </recommendedName>
</protein>
<dbReference type="RefSeq" id="WP_054803052.1">
    <property type="nucleotide sequence ID" value="NZ_CP019445.1"/>
</dbReference>
<evidence type="ECO:0000313" key="2">
    <source>
        <dbReference type="EMBL" id="APZ04199.1"/>
    </source>
</evidence>
<keyword evidence="3" id="KW-1185">Reference proteome</keyword>
<feature type="signal peptide" evidence="1">
    <location>
        <begin position="1"/>
        <end position="21"/>
    </location>
</feature>
<dbReference type="EMBL" id="CP019445">
    <property type="protein sequence ID" value="APZ04199.1"/>
    <property type="molecule type" value="Genomic_DNA"/>
</dbReference>
<evidence type="ECO:0008006" key="4">
    <source>
        <dbReference type="Google" id="ProtNLM"/>
    </source>
</evidence>
<reference evidence="2 3" key="1">
    <citation type="submission" date="2017-01" db="EMBL/GenBank/DDBJ databases">
        <authorList>
            <person name="Cao J.-M."/>
        </authorList>
    </citation>
    <scope>NUCLEOTIDE SEQUENCE [LARGE SCALE GENOMIC DNA]</scope>
    <source>
        <strain evidence="2 3">888-76</strain>
    </source>
</reference>
<gene>
    <name evidence="2" type="ORF">BWI95_03515</name>
</gene>
<sequence length="146" mass="16018">MNNLNAIILSTACVLLLSACAGNKNTPKERVSAASASNASAPQGVAAERKSPFFDGIVIASTNNACIDKFNFIRGTDTSTYKNYSDDYSKIGEGYKFLNINKNIMGKEAKEIYTMQLDLKLDTLCAKAHYTSYQIVKEKMRNLANI</sequence>
<name>A0A807LAE4_9ENTR</name>
<evidence type="ECO:0000313" key="3">
    <source>
        <dbReference type="Proteomes" id="UP000187148"/>
    </source>
</evidence>